<gene>
    <name evidence="1" type="ORF">J0M35_15125</name>
</gene>
<sequence>MTVTQDELMYLQSQLEGLESIFMELMPFGIELKRQHVQDYYDKRFDAATKPVSSVAENELRRQFNTKANQVRNLVDSAESLGDAGNRLNLIRAAASLPEERSKGLLNSVMTFSKALVMENRVETDVFGEILQSKELRAVEARVLLGAAMFIIDREVPTNEGINMPIIDVLGELVQMVRREQLLTRNDPFLVEAQCALEAMEMEEEELQS</sequence>
<name>A0A8J7PP36_9BACT</name>
<dbReference type="EMBL" id="JAFLCK010000023">
    <property type="protein sequence ID" value="MBN8661697.1"/>
    <property type="molecule type" value="Genomic_DNA"/>
</dbReference>
<organism evidence="1 2">
    <name type="scientific">Candidatus Obscuribacter phosphatis</name>
    <dbReference type="NCBI Taxonomy" id="1906157"/>
    <lineage>
        <taxon>Bacteria</taxon>
        <taxon>Bacillati</taxon>
        <taxon>Candidatus Melainabacteria</taxon>
        <taxon>Candidatus Obscuribacterales</taxon>
        <taxon>Candidatus Obscuribacteraceae</taxon>
        <taxon>Candidatus Obscuribacter</taxon>
    </lineage>
</organism>
<accession>A0A8J7PP36</accession>
<proteinExistence type="predicted"/>
<protein>
    <submittedName>
        <fullName evidence="1">Uncharacterized protein</fullName>
    </submittedName>
</protein>
<dbReference type="AlphaFoldDB" id="A0A8J7PP36"/>
<reference evidence="1" key="1">
    <citation type="submission" date="2021-02" db="EMBL/GenBank/DDBJ databases">
        <title>Genome-Resolved Metagenomics of a Microbial Community Performing Photosynthetic Biological Nutrient Removal.</title>
        <authorList>
            <person name="Mcdaniel E.A."/>
        </authorList>
    </citation>
    <scope>NUCLEOTIDE SEQUENCE</scope>
    <source>
        <strain evidence="1">UWPOB_OBS1</strain>
    </source>
</reference>
<evidence type="ECO:0000313" key="1">
    <source>
        <dbReference type="EMBL" id="MBN8661697.1"/>
    </source>
</evidence>
<evidence type="ECO:0000313" key="2">
    <source>
        <dbReference type="Proteomes" id="UP000664277"/>
    </source>
</evidence>
<dbReference type="Proteomes" id="UP000664277">
    <property type="component" value="Unassembled WGS sequence"/>
</dbReference>
<comment type="caution">
    <text evidence="1">The sequence shown here is derived from an EMBL/GenBank/DDBJ whole genome shotgun (WGS) entry which is preliminary data.</text>
</comment>